<dbReference type="RefSeq" id="WP_358642190.1">
    <property type="nucleotide sequence ID" value="NZ_JBFACG010000008.1"/>
</dbReference>
<gene>
    <name evidence="1" type="ORF">ACI2L5_13865</name>
</gene>
<keyword evidence="2" id="KW-1185">Reference proteome</keyword>
<proteinExistence type="predicted"/>
<organism evidence="1 2">
    <name type="scientific">Streptomyces milbemycinicus</name>
    <dbReference type="NCBI Taxonomy" id="476552"/>
    <lineage>
        <taxon>Bacteria</taxon>
        <taxon>Bacillati</taxon>
        <taxon>Actinomycetota</taxon>
        <taxon>Actinomycetes</taxon>
        <taxon>Kitasatosporales</taxon>
        <taxon>Streptomycetaceae</taxon>
        <taxon>Streptomyces</taxon>
    </lineage>
</organism>
<reference evidence="1 2" key="1">
    <citation type="submission" date="2024-11" db="EMBL/GenBank/DDBJ databases">
        <title>The Natural Products Discovery Center: Release of the First 8490 Sequenced Strains for Exploring Actinobacteria Biosynthetic Diversity.</title>
        <authorList>
            <person name="Kalkreuter E."/>
            <person name="Kautsar S.A."/>
            <person name="Yang D."/>
            <person name="Bader C.D."/>
            <person name="Teijaro C.N."/>
            <person name="Fluegel L."/>
            <person name="Davis C.M."/>
            <person name="Simpson J.R."/>
            <person name="Lauterbach L."/>
            <person name="Steele A.D."/>
            <person name="Gui C."/>
            <person name="Meng S."/>
            <person name="Li G."/>
            <person name="Viehrig K."/>
            <person name="Ye F."/>
            <person name="Su P."/>
            <person name="Kiefer A.F."/>
            <person name="Nichols A."/>
            <person name="Cepeda A.J."/>
            <person name="Yan W."/>
            <person name="Fan B."/>
            <person name="Jiang Y."/>
            <person name="Adhikari A."/>
            <person name="Zheng C.-J."/>
            <person name="Schuster L."/>
            <person name="Cowan T.M."/>
            <person name="Smanski M.J."/>
            <person name="Chevrette M.G."/>
            <person name="De Carvalho L.P.S."/>
            <person name="Shen B."/>
        </authorList>
    </citation>
    <scope>NUCLEOTIDE SEQUENCE [LARGE SCALE GENOMIC DNA]</scope>
    <source>
        <strain evidence="1 2">NPDC020863</strain>
    </source>
</reference>
<dbReference type="Proteomes" id="UP001620295">
    <property type="component" value="Unassembled WGS sequence"/>
</dbReference>
<name>A0ABW8LJC3_9ACTN</name>
<evidence type="ECO:0000313" key="1">
    <source>
        <dbReference type="EMBL" id="MFK4266016.1"/>
    </source>
</evidence>
<accession>A0ABW8LJC3</accession>
<evidence type="ECO:0000313" key="2">
    <source>
        <dbReference type="Proteomes" id="UP001620295"/>
    </source>
</evidence>
<comment type="caution">
    <text evidence="1">The sequence shown here is derived from an EMBL/GenBank/DDBJ whole genome shotgun (WGS) entry which is preliminary data.</text>
</comment>
<protein>
    <submittedName>
        <fullName evidence="1">Uncharacterized protein</fullName>
    </submittedName>
</protein>
<dbReference type="EMBL" id="JBJDQH010000004">
    <property type="protein sequence ID" value="MFK4266016.1"/>
    <property type="molecule type" value="Genomic_DNA"/>
</dbReference>
<sequence>MDLHEAARHRVLIVEGCAGATRAGLLAWLSHRHGFAVERSPAELPALDPARPYRELLRLAGPLAVDSGFVGELVYGPLRRGHSRVTWIEAFDFAETVAERGGAFVHLAAPPPAFTERLTGRGATAAAAMAETEAAAAAYDRAFTTLAQHAPVFTVRTGAAKYPAPAVSWSSEHGLTHGRRISR</sequence>